<keyword evidence="1" id="KW-1133">Transmembrane helix</keyword>
<feature type="domain" description="Acyltransferase 3" evidence="2">
    <location>
        <begin position="3"/>
        <end position="101"/>
    </location>
</feature>
<gene>
    <name evidence="3" type="ORF">JZM24_11680</name>
</gene>
<feature type="transmembrane region" description="Helical" evidence="1">
    <location>
        <begin position="42"/>
        <end position="59"/>
    </location>
</feature>
<dbReference type="GO" id="GO:0016746">
    <property type="term" value="F:acyltransferase activity"/>
    <property type="evidence" value="ECO:0007669"/>
    <property type="project" value="UniProtKB-KW"/>
</dbReference>
<accession>A0ABS5YC82</accession>
<dbReference type="EMBL" id="JAFJYC010000001">
    <property type="protein sequence ID" value="MBT9432620.1"/>
    <property type="molecule type" value="Genomic_DNA"/>
</dbReference>
<evidence type="ECO:0000313" key="3">
    <source>
        <dbReference type="EMBL" id="MBT9432620.1"/>
    </source>
</evidence>
<evidence type="ECO:0000313" key="4">
    <source>
        <dbReference type="Proteomes" id="UP000811282"/>
    </source>
</evidence>
<keyword evidence="1" id="KW-0812">Transmembrane</keyword>
<comment type="caution">
    <text evidence="3">The sequence shown here is derived from an EMBL/GenBank/DDBJ whole genome shotgun (WGS) entry which is preliminary data.</text>
</comment>
<keyword evidence="3" id="KW-0808">Transferase</keyword>
<evidence type="ECO:0000256" key="1">
    <source>
        <dbReference type="SAM" id="Phobius"/>
    </source>
</evidence>
<organism evidence="3 4">
    <name type="scientific">Candidatus Sodalis endolongispinus</name>
    <dbReference type="NCBI Taxonomy" id="2812662"/>
    <lineage>
        <taxon>Bacteria</taxon>
        <taxon>Pseudomonadati</taxon>
        <taxon>Pseudomonadota</taxon>
        <taxon>Gammaproteobacteria</taxon>
        <taxon>Enterobacterales</taxon>
        <taxon>Bruguierivoracaceae</taxon>
        <taxon>Sodalis</taxon>
    </lineage>
</organism>
<dbReference type="Pfam" id="PF01757">
    <property type="entry name" value="Acyl_transf_3"/>
    <property type="match status" value="1"/>
</dbReference>
<feature type="transmembrane region" description="Helical" evidence="1">
    <location>
        <begin position="71"/>
        <end position="91"/>
    </location>
</feature>
<keyword evidence="1" id="KW-0472">Membrane</keyword>
<proteinExistence type="predicted"/>
<dbReference type="InterPro" id="IPR002656">
    <property type="entry name" value="Acyl_transf_3_dom"/>
</dbReference>
<keyword evidence="3" id="KW-0012">Acyltransferase</keyword>
<feature type="transmembrane region" description="Helical" evidence="1">
    <location>
        <begin position="12"/>
        <end position="30"/>
    </location>
</feature>
<name>A0ABS5YC82_9GAMM</name>
<protein>
    <submittedName>
        <fullName evidence="3">Acyltransferase family protein</fullName>
    </submittedName>
</protein>
<reference evidence="3 4" key="1">
    <citation type="journal article" date="2021" name="Genome Biol. Evol.">
        <title>The evolution of interdependence in a four-way mealybug symbiosis.</title>
        <authorList>
            <person name="Garber A.I."/>
            <person name="Kupper M."/>
            <person name="Laetsch D.R."/>
            <person name="Weldon S.R."/>
            <person name="Ladinsky M.S."/>
            <person name="Bjorkman P.J."/>
            <person name="McCutcheon J.P."/>
        </authorList>
    </citation>
    <scope>NUCLEOTIDE SEQUENCE [LARGE SCALE GENOMIC DNA]</scope>
    <source>
        <strain evidence="3">SOD</strain>
    </source>
</reference>
<evidence type="ECO:0000259" key="2">
    <source>
        <dbReference type="Pfam" id="PF01757"/>
    </source>
</evidence>
<sequence>MRIYSIDFIKILSIYLVIVSHVSLYFLLQSPEDFGVLAARQSGQFGVVMFYMASGYFLLNNRRTDQFSYAYNKAKHVGIALIFWLTFYYFYDNMIIASFTEVEHHNFLAFINLDT</sequence>
<keyword evidence="4" id="KW-1185">Reference proteome</keyword>
<dbReference type="Proteomes" id="UP000811282">
    <property type="component" value="Unassembled WGS sequence"/>
</dbReference>